<dbReference type="Proteomes" id="UP001234178">
    <property type="component" value="Unassembled WGS sequence"/>
</dbReference>
<organism evidence="1 2">
    <name type="scientific">Daphnia magna</name>
    <dbReference type="NCBI Taxonomy" id="35525"/>
    <lineage>
        <taxon>Eukaryota</taxon>
        <taxon>Metazoa</taxon>
        <taxon>Ecdysozoa</taxon>
        <taxon>Arthropoda</taxon>
        <taxon>Crustacea</taxon>
        <taxon>Branchiopoda</taxon>
        <taxon>Diplostraca</taxon>
        <taxon>Cladocera</taxon>
        <taxon>Anomopoda</taxon>
        <taxon>Daphniidae</taxon>
        <taxon>Daphnia</taxon>
    </lineage>
</organism>
<gene>
    <name evidence="1" type="ORF">OUZ56_006986</name>
</gene>
<dbReference type="EMBL" id="JAOYFB010000001">
    <property type="protein sequence ID" value="KAK4005271.1"/>
    <property type="molecule type" value="Genomic_DNA"/>
</dbReference>
<evidence type="ECO:0000313" key="1">
    <source>
        <dbReference type="EMBL" id="KAK4005271.1"/>
    </source>
</evidence>
<keyword evidence="2" id="KW-1185">Reference proteome</keyword>
<sequence>MRRPADFNEQTKPQHLVRYGRHSNERIQPIMNFRGAVAAAEPNETFEGIPHFQNLMEVKRSEGLNDLFSSRKKRVIRRTSSLMDISE</sequence>
<protein>
    <submittedName>
        <fullName evidence="1">Uncharacterized protein</fullName>
    </submittedName>
</protein>
<reference evidence="1 2" key="1">
    <citation type="journal article" date="2023" name="Nucleic Acids Res.">
        <title>The hologenome of Daphnia magna reveals possible DNA methylation and microbiome-mediated evolution of the host genome.</title>
        <authorList>
            <person name="Chaturvedi A."/>
            <person name="Li X."/>
            <person name="Dhandapani V."/>
            <person name="Marshall H."/>
            <person name="Kissane S."/>
            <person name="Cuenca-Cambronero M."/>
            <person name="Asole G."/>
            <person name="Calvet F."/>
            <person name="Ruiz-Romero M."/>
            <person name="Marangio P."/>
            <person name="Guigo R."/>
            <person name="Rago D."/>
            <person name="Mirbahai L."/>
            <person name="Eastwood N."/>
            <person name="Colbourne J.K."/>
            <person name="Zhou J."/>
            <person name="Mallon E."/>
            <person name="Orsini L."/>
        </authorList>
    </citation>
    <scope>NUCLEOTIDE SEQUENCE [LARGE SCALE GENOMIC DNA]</scope>
    <source>
        <strain evidence="1">LRV0_1</strain>
    </source>
</reference>
<evidence type="ECO:0000313" key="2">
    <source>
        <dbReference type="Proteomes" id="UP001234178"/>
    </source>
</evidence>
<comment type="caution">
    <text evidence="1">The sequence shown here is derived from an EMBL/GenBank/DDBJ whole genome shotgun (WGS) entry which is preliminary data.</text>
</comment>
<accession>A0ABQ9YXA7</accession>
<proteinExistence type="predicted"/>
<name>A0ABQ9YXA7_9CRUS</name>